<dbReference type="GO" id="GO:0000155">
    <property type="term" value="F:phosphorelay sensor kinase activity"/>
    <property type="evidence" value="ECO:0007669"/>
    <property type="project" value="InterPro"/>
</dbReference>
<evidence type="ECO:0000313" key="14">
    <source>
        <dbReference type="Proteomes" id="UP001212152"/>
    </source>
</evidence>
<dbReference type="SMART" id="SM00448">
    <property type="entry name" value="REC"/>
    <property type="match status" value="1"/>
</dbReference>
<dbReference type="GO" id="GO:0012505">
    <property type="term" value="C:endomembrane system"/>
    <property type="evidence" value="ECO:0007669"/>
    <property type="project" value="UniProtKB-SubCell"/>
</dbReference>
<protein>
    <recommendedName>
        <fullName evidence="15">Histidine kinase</fullName>
    </recommendedName>
</protein>
<dbReference type="Gene3D" id="3.30.565.10">
    <property type="entry name" value="Histidine kinase-like ATPase, C-terminal domain"/>
    <property type="match status" value="1"/>
</dbReference>
<evidence type="ECO:0000256" key="2">
    <source>
        <dbReference type="ARBA" id="ARBA00022553"/>
    </source>
</evidence>
<evidence type="ECO:0000259" key="12">
    <source>
        <dbReference type="PROSITE" id="PS50110"/>
    </source>
</evidence>
<feature type="region of interest" description="Disordered" evidence="9">
    <location>
        <begin position="1007"/>
        <end position="1058"/>
    </location>
</feature>
<dbReference type="InterPro" id="IPR011006">
    <property type="entry name" value="CheY-like_superfamily"/>
</dbReference>
<feature type="region of interest" description="Disordered" evidence="9">
    <location>
        <begin position="1194"/>
        <end position="1213"/>
    </location>
</feature>
<dbReference type="Gene3D" id="3.30.450.20">
    <property type="entry name" value="PAS domain"/>
    <property type="match status" value="1"/>
</dbReference>
<evidence type="ECO:0000256" key="7">
    <source>
        <dbReference type="ARBA" id="ARBA00023136"/>
    </source>
</evidence>
<dbReference type="InterPro" id="IPR036097">
    <property type="entry name" value="HisK_dim/P_sf"/>
</dbReference>
<evidence type="ECO:0008006" key="15">
    <source>
        <dbReference type="Google" id="ProtNLM"/>
    </source>
</evidence>
<dbReference type="InterPro" id="IPR005467">
    <property type="entry name" value="His_kinase_dom"/>
</dbReference>
<feature type="compositionally biased region" description="Low complexity" evidence="9">
    <location>
        <begin position="1012"/>
        <end position="1022"/>
    </location>
</feature>
<keyword evidence="4 10" id="KW-0812">Transmembrane</keyword>
<dbReference type="PROSITE" id="PS50110">
    <property type="entry name" value="RESPONSE_REGULATORY"/>
    <property type="match status" value="1"/>
</dbReference>
<comment type="caution">
    <text evidence="13">The sequence shown here is derived from an EMBL/GenBank/DDBJ whole genome shotgun (WGS) entry which is preliminary data.</text>
</comment>
<dbReference type="InterPro" id="IPR001789">
    <property type="entry name" value="Sig_transdc_resp-reg_receiver"/>
</dbReference>
<dbReference type="SMART" id="SM00388">
    <property type="entry name" value="HisKA"/>
    <property type="match status" value="1"/>
</dbReference>
<feature type="domain" description="Histidine kinase" evidence="11">
    <location>
        <begin position="541"/>
        <end position="870"/>
    </location>
</feature>
<dbReference type="SUPFAM" id="SSF55874">
    <property type="entry name" value="ATPase domain of HSP90 chaperone/DNA topoisomerase II/histidine kinase"/>
    <property type="match status" value="1"/>
</dbReference>
<reference evidence="13" key="1">
    <citation type="submission" date="2020-05" db="EMBL/GenBank/DDBJ databases">
        <title>Phylogenomic resolution of chytrid fungi.</title>
        <authorList>
            <person name="Stajich J.E."/>
            <person name="Amses K."/>
            <person name="Simmons R."/>
            <person name="Seto K."/>
            <person name="Myers J."/>
            <person name="Bonds A."/>
            <person name="Quandt C.A."/>
            <person name="Barry K."/>
            <person name="Liu P."/>
            <person name="Grigoriev I."/>
            <person name="Longcore J.E."/>
            <person name="James T.Y."/>
        </authorList>
    </citation>
    <scope>NUCLEOTIDE SEQUENCE</scope>
    <source>
        <strain evidence="13">JEL0379</strain>
    </source>
</reference>
<dbReference type="InterPro" id="IPR035965">
    <property type="entry name" value="PAS-like_dom_sf"/>
</dbReference>
<dbReference type="PROSITE" id="PS50109">
    <property type="entry name" value="HIS_KIN"/>
    <property type="match status" value="1"/>
</dbReference>
<feature type="region of interest" description="Disordered" evidence="9">
    <location>
        <begin position="571"/>
        <end position="599"/>
    </location>
</feature>
<dbReference type="SUPFAM" id="SSF55785">
    <property type="entry name" value="PYP-like sensor domain (PAS domain)"/>
    <property type="match status" value="1"/>
</dbReference>
<feature type="compositionally biased region" description="Basic residues" evidence="9">
    <location>
        <begin position="911"/>
        <end position="925"/>
    </location>
</feature>
<organism evidence="13 14">
    <name type="scientific">Geranomyces variabilis</name>
    <dbReference type="NCBI Taxonomy" id="109894"/>
    <lineage>
        <taxon>Eukaryota</taxon>
        <taxon>Fungi</taxon>
        <taxon>Fungi incertae sedis</taxon>
        <taxon>Chytridiomycota</taxon>
        <taxon>Chytridiomycota incertae sedis</taxon>
        <taxon>Chytridiomycetes</taxon>
        <taxon>Spizellomycetales</taxon>
        <taxon>Powellomycetaceae</taxon>
        <taxon>Geranomyces</taxon>
    </lineage>
</organism>
<evidence type="ECO:0000259" key="11">
    <source>
        <dbReference type="PROSITE" id="PS50109"/>
    </source>
</evidence>
<dbReference type="PANTHER" id="PTHR43719:SF28">
    <property type="entry name" value="PEROXIDE STRESS-ACTIVATED HISTIDINE KINASE MAK1-RELATED"/>
    <property type="match status" value="1"/>
</dbReference>
<dbReference type="InterPro" id="IPR003661">
    <property type="entry name" value="HisK_dim/P_dom"/>
</dbReference>
<keyword evidence="3" id="KW-0808">Transferase</keyword>
<dbReference type="InterPro" id="IPR003594">
    <property type="entry name" value="HATPase_dom"/>
</dbReference>
<dbReference type="Gene3D" id="1.10.287.130">
    <property type="match status" value="1"/>
</dbReference>
<dbReference type="PANTHER" id="PTHR43719">
    <property type="entry name" value="TWO-COMPONENT HISTIDINE KINASE"/>
    <property type="match status" value="1"/>
</dbReference>
<feature type="modified residue" description="4-aspartylphosphate" evidence="8">
    <location>
        <position position="1118"/>
    </location>
</feature>
<feature type="domain" description="Response regulatory" evidence="12">
    <location>
        <begin position="1066"/>
        <end position="1183"/>
    </location>
</feature>
<dbReference type="SMART" id="SM00387">
    <property type="entry name" value="HATPase_c"/>
    <property type="match status" value="1"/>
</dbReference>
<feature type="transmembrane region" description="Helical" evidence="10">
    <location>
        <begin position="284"/>
        <end position="304"/>
    </location>
</feature>
<feature type="region of interest" description="Disordered" evidence="9">
    <location>
        <begin position="395"/>
        <end position="437"/>
    </location>
</feature>
<feature type="region of interest" description="Disordered" evidence="9">
    <location>
        <begin position="908"/>
        <end position="993"/>
    </location>
</feature>
<keyword evidence="6 10" id="KW-1133">Transmembrane helix</keyword>
<keyword evidence="5" id="KW-0418">Kinase</keyword>
<feature type="compositionally biased region" description="Polar residues" evidence="9">
    <location>
        <begin position="1023"/>
        <end position="1035"/>
    </location>
</feature>
<dbReference type="Pfam" id="PF00072">
    <property type="entry name" value="Response_reg"/>
    <property type="match status" value="1"/>
</dbReference>
<keyword evidence="14" id="KW-1185">Reference proteome</keyword>
<dbReference type="CDD" id="cd00082">
    <property type="entry name" value="HisKA"/>
    <property type="match status" value="1"/>
</dbReference>
<evidence type="ECO:0000313" key="13">
    <source>
        <dbReference type="EMBL" id="KAJ3184254.1"/>
    </source>
</evidence>
<comment type="subcellular location">
    <subcellularLocation>
        <location evidence="1">Endomembrane system</location>
        <topology evidence="1">Multi-pass membrane protein</topology>
    </subcellularLocation>
</comment>
<proteinExistence type="predicted"/>
<dbReference type="Gene3D" id="3.30.450.350">
    <property type="entry name" value="CHASE domain"/>
    <property type="match status" value="1"/>
</dbReference>
<dbReference type="AlphaFoldDB" id="A0AAD5TQH7"/>
<dbReference type="SUPFAM" id="SSF47384">
    <property type="entry name" value="Homodimeric domain of signal transducing histidine kinase"/>
    <property type="match status" value="1"/>
</dbReference>
<feature type="compositionally biased region" description="Polar residues" evidence="9">
    <location>
        <begin position="571"/>
        <end position="594"/>
    </location>
</feature>
<dbReference type="Gene3D" id="3.40.50.2300">
    <property type="match status" value="1"/>
</dbReference>
<feature type="compositionally biased region" description="Basic and acidic residues" evidence="9">
    <location>
        <begin position="396"/>
        <end position="406"/>
    </location>
</feature>
<dbReference type="Pfam" id="PF03924">
    <property type="entry name" value="CHASE"/>
    <property type="match status" value="1"/>
</dbReference>
<evidence type="ECO:0000256" key="10">
    <source>
        <dbReference type="SAM" id="Phobius"/>
    </source>
</evidence>
<dbReference type="EMBL" id="JADGJQ010000004">
    <property type="protein sequence ID" value="KAJ3184254.1"/>
    <property type="molecule type" value="Genomic_DNA"/>
</dbReference>
<dbReference type="Proteomes" id="UP001212152">
    <property type="component" value="Unassembled WGS sequence"/>
</dbReference>
<keyword evidence="7 10" id="KW-0472">Membrane</keyword>
<evidence type="ECO:0000256" key="6">
    <source>
        <dbReference type="ARBA" id="ARBA00022989"/>
    </source>
</evidence>
<accession>A0AAD5TQH7</accession>
<dbReference type="InterPro" id="IPR050956">
    <property type="entry name" value="2C_system_His_kinase"/>
</dbReference>
<evidence type="ECO:0000256" key="1">
    <source>
        <dbReference type="ARBA" id="ARBA00004127"/>
    </source>
</evidence>
<evidence type="ECO:0000256" key="5">
    <source>
        <dbReference type="ARBA" id="ARBA00022777"/>
    </source>
</evidence>
<evidence type="ECO:0000256" key="4">
    <source>
        <dbReference type="ARBA" id="ARBA00022692"/>
    </source>
</evidence>
<evidence type="ECO:0000256" key="3">
    <source>
        <dbReference type="ARBA" id="ARBA00022679"/>
    </source>
</evidence>
<dbReference type="InterPro" id="IPR036890">
    <property type="entry name" value="HATPase_C_sf"/>
</dbReference>
<name>A0AAD5TQH7_9FUNG</name>
<gene>
    <name evidence="13" type="ORF">HDU87_005101</name>
</gene>
<evidence type="ECO:0000256" key="8">
    <source>
        <dbReference type="PROSITE-ProRule" id="PRU00169"/>
    </source>
</evidence>
<sequence>MGAQPKCFGFRRYSYQWLFQSGVNVTQSAFQNYELSHRQQSRLVLSQTYEHLDDAWALTAFFFIQVPWVGYAPYVTSAQRAEWEAENQHPIVQNSAMGGSQPFWPSGSFAPQARAAADSYFPTLLVPSMTDWLIGFDVLSDPAAQLVAFDAIHTGRLSVGPKMDIDLATGTDQVHRFVLPYYGQNGTNDIQGIIHGVFVAHTLLEQVYNSTTQNVTLGIQILDSSAGNIIPNHRRVVRSAFIKLPLPIVNGLSVAGAQRIQPSSLGLPSVGAHIAQERPFFHHLLIISIFTVFILLFCIAAALLSRICILRHQSRKAHATANALIDSRITERQVDWMRTNAFSILNAIRDPLLIIDREGYVIDVNDDALVATKYRVEDLIFGIHISTMFPGITSGKNKDKAKEKHTAKVSHPPGGWSISCPPSNEGSPNPDRLTPPRNENVVIDVESTYLDLPEAPQPEEIVRDETIITGMQELTLKTKEGREHLVEANFSPFIDCQDQKEKIQIVLFRDVSAWKNIIKETGEAKDRAELSRNEISDYLAFVCHELRNPLHVIIGLSTLLNQSIQALASSHSGGVASSTPASPAQTMSPSSNEGSEAHMQMVQHDAVEHLAGVAEATRIMKTILNDTHMLSKVESGTVDFETCVVDLRSLLQRIHRAQESYKDSFSSSSESLPPKKPSDVEFKLVLKGLSEPSSNLGQGEGSVVGLGMTDVSPDMPVKEWFPPVVKTDSTRLTQVLTNLVTNAFEHTVTGSVTLRAIVENVRLYDAPGSPRPSSESARLTRSLSKIDANKPKKQALIRFEVEDTGRGIAKAVMPKLFKMYSQNSVDRALGSTGLSLNVTYALLALMGAELQAFSTVGQGTTVWFSLWFDLPDDVLEESDDEFKSWTGGSQFISDVFLGRRDSIYTPPLIVKPKKRTSHDKGKTRSGSRSPRSPSFHKSSPDVGPIRSSAALDHPADDIVDAPPALPEPPVTMTSSPLAQPSISIPRSTSSTKPALVTSRILSTEAAQGHLPTAALSSTSSALRPNTVSLRRSSQGEQRKPSKLTRKAPNPAARRLGTHPLKDRPIRVLVVEDNEVLLKIAGTTLARAGFEVKQAINGEQAIQRVVEMGEKYFDVVLMDLLMPVMDGFQATEEIRRRGWTMPVIALTAKTLESDRLRCFKIGFNYFMTKPFQLGDIATVIRFMVGAEAEQKAAQAAVEGTPNQPTYGGPWSKFT</sequence>
<dbReference type="SUPFAM" id="SSF52172">
    <property type="entry name" value="CheY-like"/>
    <property type="match status" value="1"/>
</dbReference>
<dbReference type="InterPro" id="IPR042240">
    <property type="entry name" value="CHASE_sf"/>
</dbReference>
<feature type="compositionally biased region" description="Low complexity" evidence="9">
    <location>
        <begin position="980"/>
        <end position="991"/>
    </location>
</feature>
<keyword evidence="2 8" id="KW-0597">Phosphoprotein</keyword>
<dbReference type="Pfam" id="PF02518">
    <property type="entry name" value="HATPase_c"/>
    <property type="match status" value="1"/>
</dbReference>
<dbReference type="InterPro" id="IPR006189">
    <property type="entry name" value="CHASE_dom"/>
</dbReference>
<dbReference type="CDD" id="cd17546">
    <property type="entry name" value="REC_hyHK_CKI1_RcsC-like"/>
    <property type="match status" value="1"/>
</dbReference>
<evidence type="ECO:0000256" key="9">
    <source>
        <dbReference type="SAM" id="MobiDB-lite"/>
    </source>
</evidence>